<dbReference type="InterPro" id="IPR006886">
    <property type="entry name" value="RNA_pol_III_Rpc5"/>
</dbReference>
<name>A0A067R7N2_ZOONE</name>
<evidence type="ECO:0000256" key="1">
    <source>
        <dbReference type="SAM" id="MobiDB-lite"/>
    </source>
</evidence>
<dbReference type="PANTHER" id="PTHR12069:SF0">
    <property type="entry name" value="DNA-DIRECTED RNA POLYMERASE III SUBUNIT RPC5"/>
    <property type="match status" value="1"/>
</dbReference>
<dbReference type="eggNOG" id="KOG2354">
    <property type="taxonomic scope" value="Eukaryota"/>
</dbReference>
<keyword evidence="2" id="KW-0804">Transcription</keyword>
<keyword evidence="3" id="KW-1185">Reference proteome</keyword>
<keyword evidence="2" id="KW-0240">DNA-directed RNA polymerase</keyword>
<sequence>MNTDTASLLRVVQQVAVLVQGNWIVRSDILYPKDTASSISGVPAELMCQGRDYVLYLFTQNRHVDRLRVSSVIRLPSEEIKEILEQISKVQGNKRWELRLPVDKAFISRYPEVVQRQQMWWDAKQKQLTEALREGSVAASSSGRSRRKSTRDSSVSDNELSGDGRPSPKRNQRRKANLQESLSSDNESGVESGVGKKQAQKNCVTGTKVQRRTSKQNVAMAAISAEPMET</sequence>
<accession>A0A067R7N2</accession>
<dbReference type="InParanoid" id="A0A067R7N2"/>
<reference evidence="2 3" key="1">
    <citation type="journal article" date="2014" name="Nat. Commun.">
        <title>Molecular traces of alternative social organization in a termite genome.</title>
        <authorList>
            <person name="Terrapon N."/>
            <person name="Li C."/>
            <person name="Robertson H.M."/>
            <person name="Ji L."/>
            <person name="Meng X."/>
            <person name="Booth W."/>
            <person name="Chen Z."/>
            <person name="Childers C.P."/>
            <person name="Glastad K.M."/>
            <person name="Gokhale K."/>
            <person name="Gowin J."/>
            <person name="Gronenberg W."/>
            <person name="Hermansen R.A."/>
            <person name="Hu H."/>
            <person name="Hunt B.G."/>
            <person name="Huylmans A.K."/>
            <person name="Khalil S.M."/>
            <person name="Mitchell R.D."/>
            <person name="Munoz-Torres M.C."/>
            <person name="Mustard J.A."/>
            <person name="Pan H."/>
            <person name="Reese J.T."/>
            <person name="Scharf M.E."/>
            <person name="Sun F."/>
            <person name="Vogel H."/>
            <person name="Xiao J."/>
            <person name="Yang W."/>
            <person name="Yang Z."/>
            <person name="Yang Z."/>
            <person name="Zhou J."/>
            <person name="Zhu J."/>
            <person name="Brent C.S."/>
            <person name="Elsik C.G."/>
            <person name="Goodisman M.A."/>
            <person name="Liberles D.A."/>
            <person name="Roe R.M."/>
            <person name="Vargo E.L."/>
            <person name="Vilcinskas A."/>
            <person name="Wang J."/>
            <person name="Bornberg-Bauer E."/>
            <person name="Korb J."/>
            <person name="Zhang G."/>
            <person name="Liebig J."/>
        </authorList>
    </citation>
    <scope>NUCLEOTIDE SEQUENCE [LARGE SCALE GENOMIC DNA]</scope>
    <source>
        <tissue evidence="2">Whole organism</tissue>
    </source>
</reference>
<dbReference type="AlphaFoldDB" id="A0A067R7N2"/>
<evidence type="ECO:0000313" key="3">
    <source>
        <dbReference type="Proteomes" id="UP000027135"/>
    </source>
</evidence>
<protein>
    <submittedName>
        <fullName evidence="2">DNA-directed RNA polymerase III subunit RPC5</fullName>
    </submittedName>
</protein>
<dbReference type="Proteomes" id="UP000027135">
    <property type="component" value="Unassembled WGS sequence"/>
</dbReference>
<dbReference type="Pfam" id="PF04801">
    <property type="entry name" value="RPC5"/>
    <property type="match status" value="1"/>
</dbReference>
<feature type="compositionally biased region" description="Basic residues" evidence="1">
    <location>
        <begin position="167"/>
        <end position="176"/>
    </location>
</feature>
<dbReference type="EMBL" id="KK852652">
    <property type="protein sequence ID" value="KDR19405.1"/>
    <property type="molecule type" value="Genomic_DNA"/>
</dbReference>
<feature type="compositionally biased region" description="Polar residues" evidence="1">
    <location>
        <begin position="178"/>
        <end position="189"/>
    </location>
</feature>
<organism evidence="2 3">
    <name type="scientific">Zootermopsis nevadensis</name>
    <name type="common">Dampwood termite</name>
    <dbReference type="NCBI Taxonomy" id="136037"/>
    <lineage>
        <taxon>Eukaryota</taxon>
        <taxon>Metazoa</taxon>
        <taxon>Ecdysozoa</taxon>
        <taxon>Arthropoda</taxon>
        <taxon>Hexapoda</taxon>
        <taxon>Insecta</taxon>
        <taxon>Pterygota</taxon>
        <taxon>Neoptera</taxon>
        <taxon>Polyneoptera</taxon>
        <taxon>Dictyoptera</taxon>
        <taxon>Blattodea</taxon>
        <taxon>Blattoidea</taxon>
        <taxon>Termitoidae</taxon>
        <taxon>Termopsidae</taxon>
        <taxon>Zootermopsis</taxon>
    </lineage>
</organism>
<proteinExistence type="predicted"/>
<dbReference type="GO" id="GO:0042797">
    <property type="term" value="P:tRNA transcription by RNA polymerase III"/>
    <property type="evidence" value="ECO:0007669"/>
    <property type="project" value="TreeGrafter"/>
</dbReference>
<dbReference type="GO" id="GO:0005666">
    <property type="term" value="C:RNA polymerase III complex"/>
    <property type="evidence" value="ECO:0007669"/>
    <property type="project" value="TreeGrafter"/>
</dbReference>
<dbReference type="STRING" id="136037.A0A067R7N2"/>
<gene>
    <name evidence="2" type="ORF">L798_06884</name>
</gene>
<feature type="region of interest" description="Disordered" evidence="1">
    <location>
        <begin position="132"/>
        <end position="230"/>
    </location>
</feature>
<evidence type="ECO:0000313" key="2">
    <source>
        <dbReference type="EMBL" id="KDR19405.1"/>
    </source>
</evidence>
<dbReference type="PANTHER" id="PTHR12069">
    <property type="entry name" value="DNA-DIRECTED RNA POLYMERASES III 80 KDA POLYPEPTIDE RNA POLYMERASE III SUBUNIT 5"/>
    <property type="match status" value="1"/>
</dbReference>